<dbReference type="Pfam" id="PF07309">
    <property type="entry name" value="FlaF"/>
    <property type="match status" value="1"/>
</dbReference>
<accession>A0ABU3DDA7</accession>
<keyword evidence="1" id="KW-0969">Cilium</keyword>
<reference evidence="1 2" key="1">
    <citation type="submission" date="2023-09" db="EMBL/GenBank/DDBJ databases">
        <authorList>
            <person name="Rey-Velasco X."/>
        </authorList>
    </citation>
    <scope>NUCLEOTIDE SEQUENCE [LARGE SCALE GENOMIC DNA]</scope>
    <source>
        <strain evidence="1 2">F158</strain>
    </source>
</reference>
<sequence>MNAVDMARMAYGSGSAPIRTQRGTEYAVFADVTRRLQSACSAGPDDFAALASAVHANRRLWIILAADLADTDNGLPSELRARLFYLARFVDHHSRQVLRREMGAEPLVDINRSVMRGLAPQGKAA</sequence>
<proteinExistence type="predicted"/>
<name>A0ABU3DDA7_9RHOB</name>
<keyword evidence="1" id="KW-0966">Cell projection</keyword>
<dbReference type="NCBIfam" id="NF009435">
    <property type="entry name" value="PRK12794.1"/>
    <property type="match status" value="1"/>
</dbReference>
<evidence type="ECO:0000313" key="1">
    <source>
        <dbReference type="EMBL" id="MDT0681697.1"/>
    </source>
</evidence>
<keyword evidence="1" id="KW-0282">Flagellum</keyword>
<dbReference type="RefSeq" id="WP_311689468.1">
    <property type="nucleotide sequence ID" value="NZ_JAVRHL010000001.1"/>
</dbReference>
<comment type="caution">
    <text evidence="1">The sequence shown here is derived from an EMBL/GenBank/DDBJ whole genome shotgun (WGS) entry which is preliminary data.</text>
</comment>
<dbReference type="EMBL" id="JAVRHL010000001">
    <property type="protein sequence ID" value="MDT0681697.1"/>
    <property type="molecule type" value="Genomic_DNA"/>
</dbReference>
<keyword evidence="2" id="KW-1185">Reference proteome</keyword>
<protein>
    <submittedName>
        <fullName evidence="1">Flagellar biosynthesis regulator FlaF</fullName>
    </submittedName>
</protein>
<gene>
    <name evidence="1" type="primary">flaF</name>
    <name evidence="1" type="ORF">RM543_03290</name>
</gene>
<dbReference type="Proteomes" id="UP001265259">
    <property type="component" value="Unassembled WGS sequence"/>
</dbReference>
<evidence type="ECO:0000313" key="2">
    <source>
        <dbReference type="Proteomes" id="UP001265259"/>
    </source>
</evidence>
<organism evidence="1 2">
    <name type="scientific">Tropicimonas omnivorans</name>
    <dbReference type="NCBI Taxonomy" id="3075590"/>
    <lineage>
        <taxon>Bacteria</taxon>
        <taxon>Pseudomonadati</taxon>
        <taxon>Pseudomonadota</taxon>
        <taxon>Alphaproteobacteria</taxon>
        <taxon>Rhodobacterales</taxon>
        <taxon>Roseobacteraceae</taxon>
        <taxon>Tropicimonas</taxon>
    </lineage>
</organism>
<dbReference type="InterPro" id="IPR010845">
    <property type="entry name" value="FlaF"/>
</dbReference>